<feature type="transmembrane region" description="Helical" evidence="2">
    <location>
        <begin position="171"/>
        <end position="194"/>
    </location>
</feature>
<feature type="region of interest" description="Disordered" evidence="1">
    <location>
        <begin position="205"/>
        <end position="233"/>
    </location>
</feature>
<dbReference type="SUPFAM" id="SSF81901">
    <property type="entry name" value="HCP-like"/>
    <property type="match status" value="1"/>
</dbReference>
<keyword evidence="2" id="KW-0812">Transmembrane</keyword>
<keyword evidence="2" id="KW-1133">Transmembrane helix</keyword>
<keyword evidence="4" id="KW-1185">Reference proteome</keyword>
<dbReference type="STRING" id="80876.SAMN05421779_10974"/>
<dbReference type="RefSeq" id="WP_076401946.1">
    <property type="nucleotide sequence ID" value="NZ_FTOA01000009.1"/>
</dbReference>
<name>A0A1N7Q1S7_9PROT</name>
<sequence>MPIKVELIGHTPGQAGLRILGLAQASTTSGGLIRLMRKDEKILGPDGRWLTDDHWLPLPDLTLDGKALVGQADADLVDPLALLSNADIVLATVQLGDLRDEGRLVVKDLRPSGLARSEAPPTEPVRQEPVIEIPPAEPDYTPIQMDPQDMRGGEHQPDDDLPASDGGKKSLLPMILVAALVVLAIAGAVVAYSLGLFGDNNAPPSAATDPAPATQTASTPPATPAPATTPATPAAPAVEAINTREDLAKFIQATPDGAKAYQAATTLATQGKLEFAMLLFQHAARNGSLDGSVAVAKMYDPDSWSKTTSPMPAADAETAAYWYEPAAQGGNTEAQRQLGKILTQLQPSGFQHDKGKDWLQKAADAGDAKAKDLLATVK</sequence>
<gene>
    <name evidence="3" type="ORF">SAMN05421779_10974</name>
</gene>
<dbReference type="EMBL" id="FTOA01000009">
    <property type="protein sequence ID" value="SIT16810.1"/>
    <property type="molecule type" value="Genomic_DNA"/>
</dbReference>
<dbReference type="InterPro" id="IPR011990">
    <property type="entry name" value="TPR-like_helical_dom_sf"/>
</dbReference>
<feature type="region of interest" description="Disordered" evidence="1">
    <location>
        <begin position="114"/>
        <end position="166"/>
    </location>
</feature>
<organism evidence="3 4">
    <name type="scientific">Insolitispirillum peregrinum</name>
    <dbReference type="NCBI Taxonomy" id="80876"/>
    <lineage>
        <taxon>Bacteria</taxon>
        <taxon>Pseudomonadati</taxon>
        <taxon>Pseudomonadota</taxon>
        <taxon>Alphaproteobacteria</taxon>
        <taxon>Rhodospirillales</taxon>
        <taxon>Novispirillaceae</taxon>
        <taxon>Insolitispirillum</taxon>
    </lineage>
</organism>
<evidence type="ECO:0000313" key="4">
    <source>
        <dbReference type="Proteomes" id="UP000185678"/>
    </source>
</evidence>
<evidence type="ECO:0000256" key="1">
    <source>
        <dbReference type="SAM" id="MobiDB-lite"/>
    </source>
</evidence>
<protein>
    <recommendedName>
        <fullName evidence="5">Sel1 repeat-containing protein</fullName>
    </recommendedName>
</protein>
<dbReference type="Gene3D" id="1.25.40.10">
    <property type="entry name" value="Tetratricopeptide repeat domain"/>
    <property type="match status" value="1"/>
</dbReference>
<evidence type="ECO:0000256" key="2">
    <source>
        <dbReference type="SAM" id="Phobius"/>
    </source>
</evidence>
<reference evidence="3 4" key="1">
    <citation type="submission" date="2017-01" db="EMBL/GenBank/DDBJ databases">
        <authorList>
            <person name="Mah S.A."/>
            <person name="Swanson W.J."/>
            <person name="Moy G.W."/>
            <person name="Vacquier V.D."/>
        </authorList>
    </citation>
    <scope>NUCLEOTIDE SEQUENCE [LARGE SCALE GENOMIC DNA]</scope>
    <source>
        <strain evidence="3 4">DSM 11589</strain>
    </source>
</reference>
<keyword evidence="2" id="KW-0472">Membrane</keyword>
<feature type="compositionally biased region" description="Basic and acidic residues" evidence="1">
    <location>
        <begin position="148"/>
        <end position="158"/>
    </location>
</feature>
<dbReference type="Proteomes" id="UP000185678">
    <property type="component" value="Unassembled WGS sequence"/>
</dbReference>
<evidence type="ECO:0008006" key="5">
    <source>
        <dbReference type="Google" id="ProtNLM"/>
    </source>
</evidence>
<proteinExistence type="predicted"/>
<accession>A0A1N7Q1S7</accession>
<evidence type="ECO:0000313" key="3">
    <source>
        <dbReference type="EMBL" id="SIT16810.1"/>
    </source>
</evidence>
<dbReference type="AlphaFoldDB" id="A0A1N7Q1S7"/>